<feature type="domain" description="AMP-binding enzyme C-terminal" evidence="3">
    <location>
        <begin position="406"/>
        <end position="480"/>
    </location>
</feature>
<dbReference type="PANTHER" id="PTHR43201:SF8">
    <property type="entry name" value="ACYL-COA SYNTHETASE FAMILY MEMBER 3"/>
    <property type="match status" value="1"/>
</dbReference>
<dbReference type="Pfam" id="PF13193">
    <property type="entry name" value="AMP-binding_C"/>
    <property type="match status" value="1"/>
</dbReference>
<gene>
    <name evidence="4" type="ORF">QVH07_09775</name>
</gene>
<proteinExistence type="inferred from homology"/>
<evidence type="ECO:0000313" key="4">
    <source>
        <dbReference type="EMBL" id="MDN3204439.1"/>
    </source>
</evidence>
<name>A0ABT7YD41_9BACT</name>
<comment type="similarity">
    <text evidence="1">Belongs to the ATP-dependent AMP-binding enzyme family.</text>
</comment>
<evidence type="ECO:0000256" key="1">
    <source>
        <dbReference type="ARBA" id="ARBA00006432"/>
    </source>
</evidence>
<dbReference type="Proteomes" id="UP001171916">
    <property type="component" value="Unassembled WGS sequence"/>
</dbReference>
<organism evidence="4 5">
    <name type="scientific">Algoriphagus sediminis</name>
    <dbReference type="NCBI Taxonomy" id="3057113"/>
    <lineage>
        <taxon>Bacteria</taxon>
        <taxon>Pseudomonadati</taxon>
        <taxon>Bacteroidota</taxon>
        <taxon>Cytophagia</taxon>
        <taxon>Cytophagales</taxon>
        <taxon>Cyclobacteriaceae</taxon>
        <taxon>Algoriphagus</taxon>
    </lineage>
</organism>
<feature type="domain" description="AMP-dependent synthetase/ligase" evidence="2">
    <location>
        <begin position="6"/>
        <end position="355"/>
    </location>
</feature>
<dbReference type="Gene3D" id="3.40.50.12780">
    <property type="entry name" value="N-terminal domain of ligase-like"/>
    <property type="match status" value="1"/>
</dbReference>
<dbReference type="CDD" id="cd05941">
    <property type="entry name" value="MCS"/>
    <property type="match status" value="1"/>
</dbReference>
<dbReference type="EMBL" id="JAUEPH010000004">
    <property type="protein sequence ID" value="MDN3204439.1"/>
    <property type="molecule type" value="Genomic_DNA"/>
</dbReference>
<comment type="caution">
    <text evidence="4">The sequence shown here is derived from an EMBL/GenBank/DDBJ whole genome shotgun (WGS) entry which is preliminary data.</text>
</comment>
<evidence type="ECO:0000313" key="5">
    <source>
        <dbReference type="Proteomes" id="UP001171916"/>
    </source>
</evidence>
<sequence>MIKLVERAQKFRNRIAIISDGNSFTYDQLLHDSAHFAQVLLGDGVDLHEQPIGILVNPGYEYVKAQWAVWRAGGTAVPIHPKAPISSIEYIFKDTGLVQIIVQEELLNTVQSLAMGSNVRLVGLNEKAGAPYSLPNVESGRRAMILYTSGTTGNPKGVVTTHSNIEAQVSCLVDFWQWTEEDHIINVLPLHHVHGIINVLSCALWSGAVCEFMPFDAEKVFKRIASKEVNLFMAVPTIYYKLITYWEECDENTKAALSEGLKNMRLMVSGSAALPVSVLEKWKSISGHILLERYGMTEIGMAVSNSYEGDRIPGHIGKPLPNVELKLVDEEGNEVSRGEDGEIWVKGPSVFKEYWKREEATRDAFSEDGWFKTGDIAIVNEGNLKIVGRSSVDIIKSGGYKLSALEIEEVIRKHPSIKDCGVVGIEDEEWGEIVAAALIPNEDDIDLEAFKEWMKGNLSSYKIPRKIKILEDLPRNAMGKVVKKELKKDFKDIS</sequence>
<dbReference type="Gene3D" id="3.30.300.30">
    <property type="match status" value="1"/>
</dbReference>
<dbReference type="InterPro" id="IPR025110">
    <property type="entry name" value="AMP-bd_C"/>
</dbReference>
<evidence type="ECO:0000259" key="2">
    <source>
        <dbReference type="Pfam" id="PF00501"/>
    </source>
</evidence>
<dbReference type="PANTHER" id="PTHR43201">
    <property type="entry name" value="ACYL-COA SYNTHETASE"/>
    <property type="match status" value="1"/>
</dbReference>
<dbReference type="InterPro" id="IPR000873">
    <property type="entry name" value="AMP-dep_synth/lig_dom"/>
</dbReference>
<dbReference type="PROSITE" id="PS00455">
    <property type="entry name" value="AMP_BINDING"/>
    <property type="match status" value="1"/>
</dbReference>
<dbReference type="InterPro" id="IPR042099">
    <property type="entry name" value="ANL_N_sf"/>
</dbReference>
<dbReference type="InterPro" id="IPR045851">
    <property type="entry name" value="AMP-bd_C_sf"/>
</dbReference>
<dbReference type="Pfam" id="PF00501">
    <property type="entry name" value="AMP-binding"/>
    <property type="match status" value="1"/>
</dbReference>
<keyword evidence="5" id="KW-1185">Reference proteome</keyword>
<dbReference type="RefSeq" id="WP_290000000.1">
    <property type="nucleotide sequence ID" value="NZ_JAUEPH010000004.1"/>
</dbReference>
<dbReference type="InterPro" id="IPR020845">
    <property type="entry name" value="AMP-binding_CS"/>
</dbReference>
<accession>A0ABT7YD41</accession>
<protein>
    <submittedName>
        <fullName evidence="4">Acyl-CoA synthetase</fullName>
    </submittedName>
</protein>
<reference evidence="4" key="1">
    <citation type="submission" date="2023-06" db="EMBL/GenBank/DDBJ databases">
        <title>Robiginitalea aurantiacus sp. nov. and Algoriphagus sediminis sp. nov., isolated from coastal sediment.</title>
        <authorList>
            <person name="Zhou Z.Y."/>
            <person name="An J."/>
            <person name="Jia Y.W."/>
            <person name="Du Z.J."/>
        </authorList>
    </citation>
    <scope>NUCLEOTIDE SEQUENCE</scope>
    <source>
        <strain evidence="4">C2-7</strain>
    </source>
</reference>
<dbReference type="SUPFAM" id="SSF56801">
    <property type="entry name" value="Acetyl-CoA synthetase-like"/>
    <property type="match status" value="1"/>
</dbReference>
<evidence type="ECO:0000259" key="3">
    <source>
        <dbReference type="Pfam" id="PF13193"/>
    </source>
</evidence>